<dbReference type="AlphaFoldDB" id="A0A2W2EGH3"/>
<dbReference type="OrthoDB" id="3521189at2"/>
<proteinExistence type="predicted"/>
<evidence type="ECO:0000256" key="1">
    <source>
        <dbReference type="SAM" id="MobiDB-lite"/>
    </source>
</evidence>
<feature type="region of interest" description="Disordered" evidence="1">
    <location>
        <begin position="47"/>
        <end position="80"/>
    </location>
</feature>
<gene>
    <name evidence="2" type="ORF">C1J01_45405</name>
</gene>
<dbReference type="EMBL" id="POUD01000408">
    <property type="protein sequence ID" value="PZG03834.1"/>
    <property type="molecule type" value="Genomic_DNA"/>
</dbReference>
<dbReference type="RefSeq" id="WP_111185218.1">
    <property type="nucleotide sequence ID" value="NZ_POUD01000408.1"/>
</dbReference>
<evidence type="ECO:0000313" key="2">
    <source>
        <dbReference type="EMBL" id="PZG03834.1"/>
    </source>
</evidence>
<organism evidence="2 3">
    <name type="scientific">Nonomuraea aridisoli</name>
    <dbReference type="NCBI Taxonomy" id="2070368"/>
    <lineage>
        <taxon>Bacteria</taxon>
        <taxon>Bacillati</taxon>
        <taxon>Actinomycetota</taxon>
        <taxon>Actinomycetes</taxon>
        <taxon>Streptosporangiales</taxon>
        <taxon>Streptosporangiaceae</taxon>
        <taxon>Nonomuraea</taxon>
    </lineage>
</organism>
<name>A0A2W2EGH3_9ACTN</name>
<accession>A0A2W2EGH3</accession>
<evidence type="ECO:0000313" key="3">
    <source>
        <dbReference type="Proteomes" id="UP000249304"/>
    </source>
</evidence>
<dbReference type="Proteomes" id="UP000249304">
    <property type="component" value="Unassembled WGS sequence"/>
</dbReference>
<comment type="caution">
    <text evidence="2">The sequence shown here is derived from an EMBL/GenBank/DDBJ whole genome shotgun (WGS) entry which is preliminary data.</text>
</comment>
<sequence>MYALNVRIPRNMDERLTAAVERTGMGPQAIAHEAINDYATAVGVPEDIPVPAKEDRPFRERTPKKRHYGTAEEEQDRQLGVRVTPLTDARLTAACDITGNGPQDFVRTALNVWLHKKKISFSARQD</sequence>
<protein>
    <submittedName>
        <fullName evidence="2">Uncharacterized protein</fullName>
    </submittedName>
</protein>
<keyword evidence="3" id="KW-1185">Reference proteome</keyword>
<reference evidence="2 3" key="1">
    <citation type="submission" date="2018-01" db="EMBL/GenBank/DDBJ databases">
        <title>Draft genome sequence of Nonomuraea sp. KC333.</title>
        <authorList>
            <person name="Sahin N."/>
            <person name="Saygin H."/>
            <person name="Ay H."/>
        </authorList>
    </citation>
    <scope>NUCLEOTIDE SEQUENCE [LARGE SCALE GENOMIC DNA]</scope>
    <source>
        <strain evidence="2 3">KC333</strain>
    </source>
</reference>
<feature type="compositionally biased region" description="Basic and acidic residues" evidence="1">
    <location>
        <begin position="52"/>
        <end position="61"/>
    </location>
</feature>